<feature type="transmembrane region" description="Helical" evidence="6">
    <location>
        <begin position="414"/>
        <end position="433"/>
    </location>
</feature>
<dbReference type="PANTHER" id="PTHR30287">
    <property type="entry name" value="MEMBRANE COMPONENT OF PREDICTED ABC SUPERFAMILY METABOLITE UPTAKE TRANSPORTER"/>
    <property type="match status" value="1"/>
</dbReference>
<keyword evidence="4 6" id="KW-1133">Transmembrane helix</keyword>
<feature type="transmembrane region" description="Helical" evidence="6">
    <location>
        <begin position="340"/>
        <end position="362"/>
    </location>
</feature>
<gene>
    <name evidence="8" type="ORF">N784_03030</name>
</gene>
<feature type="transmembrane region" description="Helical" evidence="6">
    <location>
        <begin position="625"/>
        <end position="650"/>
    </location>
</feature>
<evidence type="ECO:0000256" key="1">
    <source>
        <dbReference type="ARBA" id="ARBA00004651"/>
    </source>
</evidence>
<evidence type="ECO:0000256" key="4">
    <source>
        <dbReference type="ARBA" id="ARBA00022989"/>
    </source>
</evidence>
<proteinExistence type="predicted"/>
<accession>A0A0A5G759</accession>
<evidence type="ECO:0000259" key="7">
    <source>
        <dbReference type="Pfam" id="PF02687"/>
    </source>
</evidence>
<evidence type="ECO:0000256" key="5">
    <source>
        <dbReference type="ARBA" id="ARBA00023136"/>
    </source>
</evidence>
<feature type="domain" description="ABC3 transporter permease C-terminal" evidence="7">
    <location>
        <begin position="250"/>
        <end position="363"/>
    </location>
</feature>
<keyword evidence="5 6" id="KW-0472">Membrane</keyword>
<feature type="transmembrane region" description="Helical" evidence="6">
    <location>
        <begin position="245"/>
        <end position="266"/>
    </location>
</feature>
<keyword evidence="3 6" id="KW-0812">Transmembrane</keyword>
<dbReference type="GO" id="GO:0005886">
    <property type="term" value="C:plasma membrane"/>
    <property type="evidence" value="ECO:0007669"/>
    <property type="project" value="UniProtKB-SubCell"/>
</dbReference>
<sequence length="757" mass="85254">MILRKSIIRDMKQSKFQYIGVVLLLIISIMLYVSLSMAIATLDTRNTKFIESYNQEDFRFMVSEQADANQLSRWESAYNVQLEKRLVADVDFGNDATLRVIQTTDTINKAYISEGEMPTKVNEIAIAPTFADAHAIQVGDELNVRGQTLTVTGFMFLPDYIYILDKESDLLSDPNTFGIAIANEKTIQAVTEYPMIEILGDQAKDETIASLKEAVSNDFTILKWLNAEDNPRITFVESEIEGAQGVITTLPLFILALAIMMTLMIMKRRMEMQRKEIGTLMALGYRKKELLFHYMTYAALIGFIGTLGGVALGAALSVPLTNLYATFFNLPRISFFDWDVSVIIIGIILPVLLLLGMTYLVIRKPLSQAPLDLLSPKDMQAGRKSTIEKLPLFRTGSFISRFRLRLMIRSKARAIYIFLGVMFSTILLIYGFITYNAMDELVDTTYEDIYTYDYAVYYNTLQQEELDEGASGFTSSEITIDEVNGEKTQKENHKSMVFGIAPDTTFLQLLNNEGHSLTSKTKEGIVVSLPLATMENIEVGDTLTIRNSFNDRALTEEVVGITNVYVGNYVYSEHGKVNEFLGYPLNTYTAIWTEEAPITQENILFLEDKQDVIDNFESTSAMTRYSIIVIAGIAFLIGVIVLTLITNLIVEENGPSISLLKVMGYKDKEISKLVVNVYSPIVLIAYVCSVPIGMWSIEAMMASIVEQTGFYLPVNLSLWMVIIGFLIIMFTYYTSLFFSRKKLAKISLQEALNKQQD</sequence>
<evidence type="ECO:0000256" key="2">
    <source>
        <dbReference type="ARBA" id="ARBA00022475"/>
    </source>
</evidence>
<evidence type="ECO:0000313" key="9">
    <source>
        <dbReference type="Proteomes" id="UP000030401"/>
    </source>
</evidence>
<dbReference type="OrthoDB" id="2934570at2"/>
<evidence type="ECO:0000313" key="8">
    <source>
        <dbReference type="EMBL" id="KGX86935.1"/>
    </source>
</evidence>
<feature type="transmembrane region" description="Helical" evidence="6">
    <location>
        <begin position="294"/>
        <end position="320"/>
    </location>
</feature>
<reference evidence="8 9" key="1">
    <citation type="submission" date="2013-08" db="EMBL/GenBank/DDBJ databases">
        <authorList>
            <person name="Huang J."/>
            <person name="Wang G."/>
        </authorList>
    </citation>
    <scope>NUCLEOTIDE SEQUENCE [LARGE SCALE GENOMIC DNA]</scope>
    <source>
        <strain evidence="8 9">JSM 072002</strain>
    </source>
</reference>
<comment type="subcellular location">
    <subcellularLocation>
        <location evidence="1">Cell membrane</location>
        <topology evidence="1">Multi-pass membrane protein</topology>
    </subcellularLocation>
</comment>
<keyword evidence="2" id="KW-1003">Cell membrane</keyword>
<comment type="caution">
    <text evidence="8">The sequence shown here is derived from an EMBL/GenBank/DDBJ whole genome shotgun (WGS) entry which is preliminary data.</text>
</comment>
<feature type="transmembrane region" description="Helical" evidence="6">
    <location>
        <begin position="670"/>
        <end position="697"/>
    </location>
</feature>
<dbReference type="PANTHER" id="PTHR30287:SF1">
    <property type="entry name" value="INNER MEMBRANE PROTEIN"/>
    <property type="match status" value="1"/>
</dbReference>
<feature type="transmembrane region" description="Helical" evidence="6">
    <location>
        <begin position="21"/>
        <end position="42"/>
    </location>
</feature>
<dbReference type="Proteomes" id="UP000030401">
    <property type="component" value="Unassembled WGS sequence"/>
</dbReference>
<dbReference type="eggNOG" id="COG0577">
    <property type="taxonomic scope" value="Bacteria"/>
</dbReference>
<evidence type="ECO:0000256" key="3">
    <source>
        <dbReference type="ARBA" id="ARBA00022692"/>
    </source>
</evidence>
<dbReference type="AlphaFoldDB" id="A0A0A5G759"/>
<dbReference type="EMBL" id="AVPG01000010">
    <property type="protein sequence ID" value="KGX86935.1"/>
    <property type="molecule type" value="Genomic_DNA"/>
</dbReference>
<dbReference type="STRING" id="1385512.N784_03030"/>
<feature type="domain" description="ABC3 transporter permease C-terminal" evidence="7">
    <location>
        <begin position="628"/>
        <end position="747"/>
    </location>
</feature>
<dbReference type="RefSeq" id="WP_036833949.1">
    <property type="nucleotide sequence ID" value="NZ_AVPG01000010.1"/>
</dbReference>
<dbReference type="InterPro" id="IPR003838">
    <property type="entry name" value="ABC3_permease_C"/>
</dbReference>
<keyword evidence="9" id="KW-1185">Reference proteome</keyword>
<feature type="transmembrane region" description="Helical" evidence="6">
    <location>
        <begin position="717"/>
        <end position="738"/>
    </location>
</feature>
<dbReference type="InterPro" id="IPR038766">
    <property type="entry name" value="Membrane_comp_ABC_pdt"/>
</dbReference>
<dbReference type="Pfam" id="PF02687">
    <property type="entry name" value="FtsX"/>
    <property type="match status" value="2"/>
</dbReference>
<evidence type="ECO:0000256" key="6">
    <source>
        <dbReference type="SAM" id="Phobius"/>
    </source>
</evidence>
<name>A0A0A5G759_9BACI</name>
<protein>
    <recommendedName>
        <fullName evidence="7">ABC3 transporter permease C-terminal domain-containing protein</fullName>
    </recommendedName>
</protein>
<organism evidence="8 9">
    <name type="scientific">Pontibacillus litoralis JSM 072002</name>
    <dbReference type="NCBI Taxonomy" id="1385512"/>
    <lineage>
        <taxon>Bacteria</taxon>
        <taxon>Bacillati</taxon>
        <taxon>Bacillota</taxon>
        <taxon>Bacilli</taxon>
        <taxon>Bacillales</taxon>
        <taxon>Bacillaceae</taxon>
        <taxon>Pontibacillus</taxon>
    </lineage>
</organism>